<comment type="caution">
    <text evidence="6">The sequence shown here is derived from an EMBL/GenBank/DDBJ whole genome shotgun (WGS) entry which is preliminary data.</text>
</comment>
<dbReference type="PANTHER" id="PTHR43775:SF37">
    <property type="entry name" value="SI:DKEY-61P9.11"/>
    <property type="match status" value="1"/>
</dbReference>
<gene>
    <name evidence="6" type="ORF">RSSL_00025</name>
</gene>
<evidence type="ECO:0000259" key="5">
    <source>
        <dbReference type="PROSITE" id="PS52004"/>
    </source>
</evidence>
<geneLocation type="plasmid" evidence="6">
    <name>pRSSL1</name>
</geneLocation>
<evidence type="ECO:0000256" key="1">
    <source>
        <dbReference type="ARBA" id="ARBA00022450"/>
    </source>
</evidence>
<name>J7T4A6_STRSL</name>
<dbReference type="PROSITE" id="PS52004">
    <property type="entry name" value="KS3_2"/>
    <property type="match status" value="1"/>
</dbReference>
<feature type="domain" description="Ketosynthase family 3 (KS3)" evidence="5">
    <location>
        <begin position="550"/>
        <end position="966"/>
    </location>
</feature>
<dbReference type="Pfam" id="PF00109">
    <property type="entry name" value="ketoacyl-synt"/>
    <property type="match status" value="1"/>
</dbReference>
<dbReference type="GO" id="GO:0004312">
    <property type="term" value="F:fatty acid synthase activity"/>
    <property type="evidence" value="ECO:0007669"/>
    <property type="project" value="TreeGrafter"/>
</dbReference>
<dbReference type="PROSITE" id="PS00455">
    <property type="entry name" value="AMP_BINDING"/>
    <property type="match status" value="1"/>
</dbReference>
<dbReference type="SUPFAM" id="SSF53901">
    <property type="entry name" value="Thiolase-like"/>
    <property type="match status" value="1"/>
</dbReference>
<dbReference type="InterPro" id="IPR006162">
    <property type="entry name" value="Ppantetheine_attach_site"/>
</dbReference>
<dbReference type="PROSITE" id="PS00606">
    <property type="entry name" value="KS3_1"/>
    <property type="match status" value="1"/>
</dbReference>
<protein>
    <submittedName>
        <fullName evidence="6">Non-ribosomal peptide synthetase module</fullName>
        <ecNumber evidence="6">6.3.2.-</ecNumber>
    </submittedName>
</protein>
<dbReference type="InterPro" id="IPR036736">
    <property type="entry name" value="ACP-like_sf"/>
</dbReference>
<dbReference type="InterPro" id="IPR045851">
    <property type="entry name" value="AMP-bd_C_sf"/>
</dbReference>
<evidence type="ECO:0000313" key="6">
    <source>
        <dbReference type="EMBL" id="EJO15270.1"/>
    </source>
</evidence>
<dbReference type="PATRIC" id="fig|1200793.3.peg.2080"/>
<dbReference type="InterPro" id="IPR018201">
    <property type="entry name" value="Ketoacyl_synth_AS"/>
</dbReference>
<dbReference type="PROSITE" id="PS50075">
    <property type="entry name" value="CARRIER"/>
    <property type="match status" value="1"/>
</dbReference>
<keyword evidence="7" id="KW-1185">Reference proteome</keyword>
<dbReference type="EMBL" id="ALIF01000007">
    <property type="protein sequence ID" value="EJO15270.1"/>
    <property type="molecule type" value="Genomic_DNA"/>
</dbReference>
<evidence type="ECO:0000256" key="2">
    <source>
        <dbReference type="ARBA" id="ARBA00022553"/>
    </source>
</evidence>
<dbReference type="Gene3D" id="3.40.50.12780">
    <property type="entry name" value="N-terminal domain of ligase-like"/>
    <property type="match status" value="1"/>
</dbReference>
<dbReference type="GO" id="GO:0006633">
    <property type="term" value="P:fatty acid biosynthetic process"/>
    <property type="evidence" value="ECO:0007669"/>
    <property type="project" value="InterPro"/>
</dbReference>
<dbReference type="Gene3D" id="3.30.300.30">
    <property type="match status" value="1"/>
</dbReference>
<dbReference type="SUPFAM" id="SSF56801">
    <property type="entry name" value="Acetyl-CoA synthetase-like"/>
    <property type="match status" value="1"/>
</dbReference>
<dbReference type="Proteomes" id="UP000006983">
    <property type="component" value="Unassembled WGS sequence"/>
</dbReference>
<evidence type="ECO:0000313" key="7">
    <source>
        <dbReference type="Proteomes" id="UP000006983"/>
    </source>
</evidence>
<dbReference type="GO" id="GO:0004315">
    <property type="term" value="F:3-oxoacyl-[acyl-carrier-protein] synthase activity"/>
    <property type="evidence" value="ECO:0007669"/>
    <property type="project" value="InterPro"/>
</dbReference>
<dbReference type="Gene3D" id="3.40.47.10">
    <property type="match status" value="1"/>
</dbReference>
<dbReference type="Pfam" id="PF00501">
    <property type="entry name" value="AMP-binding"/>
    <property type="match status" value="1"/>
</dbReference>
<dbReference type="InterPro" id="IPR050091">
    <property type="entry name" value="PKS_NRPS_Biosynth_Enz"/>
</dbReference>
<dbReference type="EC" id="6.3.2.-" evidence="6"/>
<dbReference type="InterPro" id="IPR042099">
    <property type="entry name" value="ANL_N_sf"/>
</dbReference>
<dbReference type="InterPro" id="IPR014030">
    <property type="entry name" value="Ketoacyl_synth_N"/>
</dbReference>
<dbReference type="Gene3D" id="1.10.1200.10">
    <property type="entry name" value="ACP-like"/>
    <property type="match status" value="1"/>
</dbReference>
<keyword evidence="3" id="KW-0808">Transferase</keyword>
<dbReference type="PROSITE" id="PS00012">
    <property type="entry name" value="PHOSPHOPANTETHEINE"/>
    <property type="match status" value="1"/>
</dbReference>
<dbReference type="InterPro" id="IPR016039">
    <property type="entry name" value="Thiolase-like"/>
</dbReference>
<sequence>MGEFYSKIREICTNWGNKIAYTQFESDRSINISYLQFLEFVEKLIVKLKDLELPKRAVIGVNLTRSYQVSAYIVACSALDYIYVPLDTEYPDEYIDSVSNQLNINLLVQEDSTIVLNKNENSISEDCRFIYFTSGSTGVPKGVMHGEKHLLERINWMCSIYPFSEEEIMGQRAYISTIPSEWDLFGAFFSGNTTVFIPNTVMQDINTFSNFINEHKITRLTLNPTILRFWIKYKISDKVLKSLKYVISLGEKLDNALINLIIKKYSFILLDDYGSTETSTLIITEYIKNRKSCIRKAPYYKLMIKNQELIVKGENLFIGYTGDKETKLHRKYYKTGDIVVERDGGKIEIEGRKDDIVKISGKRVNTKLVERYLKEIYKNQELAVVTVKSHGELELHAVLVTNSEEDNFVEIRRKLTKKIPSYMVPTSFHIVSELPKLPNDKIDYKSLSKQLAADDNKLVTQENFLNSAKNIIGEVIGKRIEGKLLDSKFIDIGMDSTRIMEAVGRLKMKLNSDIQASDFYNFETPRKLLEKMTSDSTFEQVGETDRKAVTDDIVIVGVSGRFAEYSNIEELYSGLVEGKTSFYEDNRLGLEKIYSNKHTILESTYVKRGGFLSTWNRFQNSVFEMTTREAELMDPQQRFLLMETENLFRQVGFKRGSLFDNNIGVFIGADESGFRNCIKRDYRNSPDAILGNLTALIANRISYYYNLSGPSLMINTACSSSLVAVIEAMESIKQGECNLALAGGVSIQMSKDYFIDTSRLNIFSDTEKQCTFSDKADGFLSGEGGAVILLTKESYALENDLTVLARLNGAFSNQDGSSNGITAPNGQAQVSLLNNVLKQSALGVDDITAVECHGTGTHLGDLVELNALDTVFKDRKESLVIGSLKSNIGHLNAAAGIASLVKGLLCLIKQKLFVTPNAYPLNSLFNWKDSSLIVPRNLQCLQERSPRIMINSFGIGGTNATCILEGVGTSLVSFENNLDLGDNMSVEFLDLGGNLSKIAQERATSERKVEAPNIRQKFMELLERELNISQNDIDFSKSLKDITDSSLKIMNIRFMIKEKFNKDISLKQLFSNQSIKSLESLLIINDTENNVESSLKSDDIDNMSDEQVIDLFKGVENE</sequence>
<dbReference type="InterPro" id="IPR000873">
    <property type="entry name" value="AMP-dep_synth/lig_dom"/>
</dbReference>
<dbReference type="RefSeq" id="WP_002892325.1">
    <property type="nucleotide sequence ID" value="NZ_ALIF01000007.1"/>
</dbReference>
<dbReference type="Pfam" id="PF00550">
    <property type="entry name" value="PP-binding"/>
    <property type="match status" value="2"/>
</dbReference>
<organism evidence="6 7">
    <name type="scientific">Streptococcus salivarius K12</name>
    <dbReference type="NCBI Taxonomy" id="1200793"/>
    <lineage>
        <taxon>Bacteria</taxon>
        <taxon>Bacillati</taxon>
        <taxon>Bacillota</taxon>
        <taxon>Bacilli</taxon>
        <taxon>Lactobacillales</taxon>
        <taxon>Streptococcaceae</taxon>
        <taxon>Streptococcus</taxon>
    </lineage>
</organism>
<dbReference type="InterPro" id="IPR009081">
    <property type="entry name" value="PP-bd_ACP"/>
</dbReference>
<dbReference type="SUPFAM" id="SSF47336">
    <property type="entry name" value="ACP-like"/>
    <property type="match status" value="2"/>
</dbReference>
<evidence type="ECO:0000256" key="3">
    <source>
        <dbReference type="ARBA" id="ARBA00022679"/>
    </source>
</evidence>
<evidence type="ECO:0000259" key="4">
    <source>
        <dbReference type="PROSITE" id="PS50075"/>
    </source>
</evidence>
<dbReference type="InterPro" id="IPR014031">
    <property type="entry name" value="Ketoacyl_synth_C"/>
</dbReference>
<reference evidence="6 7" key="1">
    <citation type="journal article" date="2012" name="J. Bacteriol.">
        <title>Genome Sequence of the Lantibiotic Bacteriocin Producer Streptococcus salivarius Strain K12.</title>
        <authorList>
            <person name="Barretto C."/>
            <person name="Alvarez-Martin P."/>
            <person name="Foata F."/>
            <person name="Renault P."/>
            <person name="Berger B."/>
        </authorList>
    </citation>
    <scope>NUCLEOTIDE SEQUENCE [LARGE SCALE GENOMIC DNA]</scope>
    <source>
        <strain evidence="6 7">K12</strain>
        <plasmid evidence="6">pRSSL1</plasmid>
    </source>
</reference>
<keyword evidence="1" id="KW-0596">Phosphopantetheine</keyword>
<dbReference type="Pfam" id="PF02801">
    <property type="entry name" value="Ketoacyl-synt_C"/>
    <property type="match status" value="1"/>
</dbReference>
<keyword evidence="6" id="KW-0614">Plasmid</keyword>
<dbReference type="GO" id="GO:0016874">
    <property type="term" value="F:ligase activity"/>
    <property type="evidence" value="ECO:0007669"/>
    <property type="project" value="UniProtKB-KW"/>
</dbReference>
<keyword evidence="6" id="KW-0436">Ligase</keyword>
<accession>J7T4A6</accession>
<keyword evidence="2" id="KW-0597">Phosphoprotein</keyword>
<dbReference type="PANTHER" id="PTHR43775">
    <property type="entry name" value="FATTY ACID SYNTHASE"/>
    <property type="match status" value="1"/>
</dbReference>
<dbReference type="InterPro" id="IPR020845">
    <property type="entry name" value="AMP-binding_CS"/>
</dbReference>
<proteinExistence type="predicted"/>
<dbReference type="InterPro" id="IPR020841">
    <property type="entry name" value="PKS_Beta-ketoAc_synthase_dom"/>
</dbReference>
<dbReference type="AlphaFoldDB" id="J7T4A6"/>
<dbReference type="CDD" id="cd00833">
    <property type="entry name" value="PKS"/>
    <property type="match status" value="1"/>
</dbReference>
<feature type="domain" description="Carrier" evidence="4">
    <location>
        <begin position="462"/>
        <end position="536"/>
    </location>
</feature>
<dbReference type="SMART" id="SM00825">
    <property type="entry name" value="PKS_KS"/>
    <property type="match status" value="1"/>
</dbReference>